<name>M0ZYL5_SOLTU</name>
<dbReference type="InParanoid" id="M0ZYL5"/>
<keyword evidence="2" id="KW-1185">Reference proteome</keyword>
<reference evidence="2" key="1">
    <citation type="journal article" date="2011" name="Nature">
        <title>Genome sequence and analysis of the tuber crop potato.</title>
        <authorList>
            <consortium name="The Potato Genome Sequencing Consortium"/>
        </authorList>
    </citation>
    <scope>NUCLEOTIDE SEQUENCE [LARGE SCALE GENOMIC DNA]</scope>
    <source>
        <strain evidence="2">cv. DM1-3 516 R44</strain>
    </source>
</reference>
<sequence length="141" mass="16350">MVMLVELSSANRMVMLVELSSANRMVMLVELSSANRMVMLVELSSANRMVMLVELSSANRMVMLVELSSANRMVMLRYRKRRGKTIRKWKFCKKISQIYGDWIYDLFLPPTSYQAMPRAALLVYNVLSPLRQWTRSLFAST</sequence>
<evidence type="ECO:0000313" key="2">
    <source>
        <dbReference type="Proteomes" id="UP000011115"/>
    </source>
</evidence>
<dbReference type="Gramene" id="PGSC0003DMT400010833">
    <property type="protein sequence ID" value="PGSC0003DMT400010833"/>
    <property type="gene ID" value="PGSC0003DMG400004237"/>
</dbReference>
<evidence type="ECO:0000313" key="1">
    <source>
        <dbReference type="EnsemblPlants" id="PGSC0003DMT400010833"/>
    </source>
</evidence>
<dbReference type="AlphaFoldDB" id="M0ZYL5"/>
<reference evidence="1" key="2">
    <citation type="submission" date="2015-06" db="UniProtKB">
        <authorList>
            <consortium name="EnsemblPlants"/>
        </authorList>
    </citation>
    <scope>IDENTIFICATION</scope>
    <source>
        <strain evidence="1">DM1-3 516 R44</strain>
    </source>
</reference>
<organism evidence="1 2">
    <name type="scientific">Solanum tuberosum</name>
    <name type="common">Potato</name>
    <dbReference type="NCBI Taxonomy" id="4113"/>
    <lineage>
        <taxon>Eukaryota</taxon>
        <taxon>Viridiplantae</taxon>
        <taxon>Streptophyta</taxon>
        <taxon>Embryophyta</taxon>
        <taxon>Tracheophyta</taxon>
        <taxon>Spermatophyta</taxon>
        <taxon>Magnoliopsida</taxon>
        <taxon>eudicotyledons</taxon>
        <taxon>Gunneridae</taxon>
        <taxon>Pentapetalae</taxon>
        <taxon>asterids</taxon>
        <taxon>lamiids</taxon>
        <taxon>Solanales</taxon>
        <taxon>Solanaceae</taxon>
        <taxon>Solanoideae</taxon>
        <taxon>Solaneae</taxon>
        <taxon>Solanum</taxon>
    </lineage>
</organism>
<dbReference type="PaxDb" id="4113-PGSC0003DMT400010833"/>
<dbReference type="EnsemblPlants" id="PGSC0003DMT400010833">
    <property type="protein sequence ID" value="PGSC0003DMT400010833"/>
    <property type="gene ID" value="PGSC0003DMG400004237"/>
</dbReference>
<dbReference type="HOGENOM" id="CLU_1828738_0_0_1"/>
<accession>M0ZYL5</accession>
<proteinExistence type="predicted"/>
<protein>
    <submittedName>
        <fullName evidence="1">Uncharacterized protein</fullName>
    </submittedName>
</protein>
<dbReference type="eggNOG" id="ENOG502SWQS">
    <property type="taxonomic scope" value="Eukaryota"/>
</dbReference>
<dbReference type="Proteomes" id="UP000011115">
    <property type="component" value="Unassembled WGS sequence"/>
</dbReference>